<feature type="transmembrane region" description="Helical" evidence="8">
    <location>
        <begin position="202"/>
        <end position="222"/>
    </location>
</feature>
<dbReference type="GO" id="GO:0042158">
    <property type="term" value="P:lipoprotein biosynthetic process"/>
    <property type="evidence" value="ECO:0007669"/>
    <property type="project" value="UniProtKB-UniRule"/>
</dbReference>
<dbReference type="PROSITE" id="PS50263">
    <property type="entry name" value="CN_HYDROLASE"/>
    <property type="match status" value="1"/>
</dbReference>
<dbReference type="Proteomes" id="UP000256253">
    <property type="component" value="Unassembled WGS sequence"/>
</dbReference>
<evidence type="ECO:0000256" key="3">
    <source>
        <dbReference type="ARBA" id="ARBA00022679"/>
    </source>
</evidence>
<dbReference type="PANTHER" id="PTHR38686:SF1">
    <property type="entry name" value="APOLIPOPROTEIN N-ACYLTRANSFERASE"/>
    <property type="match status" value="1"/>
</dbReference>
<accession>A0A3D9UPF9</accession>
<evidence type="ECO:0000259" key="10">
    <source>
        <dbReference type="PROSITE" id="PS50263"/>
    </source>
</evidence>
<feature type="compositionally biased region" description="Acidic residues" evidence="9">
    <location>
        <begin position="533"/>
        <end position="560"/>
    </location>
</feature>
<keyword evidence="2 8" id="KW-1003">Cell membrane</keyword>
<feature type="transmembrane region" description="Helical" evidence="8">
    <location>
        <begin position="58"/>
        <end position="79"/>
    </location>
</feature>
<feature type="transmembrane region" description="Helical" evidence="8">
    <location>
        <begin position="159"/>
        <end position="181"/>
    </location>
</feature>
<dbReference type="PANTHER" id="PTHR38686">
    <property type="entry name" value="APOLIPOPROTEIN N-ACYLTRANSFERASE"/>
    <property type="match status" value="1"/>
</dbReference>
<comment type="similarity">
    <text evidence="8">Belongs to the CN hydrolase family. Apolipoprotein N-acyltransferase subfamily.</text>
</comment>
<organism evidence="11 12">
    <name type="scientific">Calidifontibacter indicus</name>
    <dbReference type="NCBI Taxonomy" id="419650"/>
    <lineage>
        <taxon>Bacteria</taxon>
        <taxon>Bacillati</taxon>
        <taxon>Actinomycetota</taxon>
        <taxon>Actinomycetes</taxon>
        <taxon>Micrococcales</taxon>
        <taxon>Dermacoccaceae</taxon>
        <taxon>Calidifontibacter</taxon>
    </lineage>
</organism>
<dbReference type="EMBL" id="QTUA01000001">
    <property type="protein sequence ID" value="REF31166.1"/>
    <property type="molecule type" value="Genomic_DNA"/>
</dbReference>
<dbReference type="GO" id="GO:0005886">
    <property type="term" value="C:plasma membrane"/>
    <property type="evidence" value="ECO:0007669"/>
    <property type="project" value="UniProtKB-SubCell"/>
</dbReference>
<comment type="catalytic activity">
    <reaction evidence="8">
        <text>N-terminal S-1,2-diacyl-sn-glyceryl-L-cysteinyl-[lipoprotein] + a glycerophospholipid = N-acyl-S-1,2-diacyl-sn-glyceryl-L-cysteinyl-[lipoprotein] + a 2-acyl-sn-glycero-3-phospholipid + H(+)</text>
        <dbReference type="Rhea" id="RHEA:48228"/>
        <dbReference type="Rhea" id="RHEA-COMP:14681"/>
        <dbReference type="Rhea" id="RHEA-COMP:14684"/>
        <dbReference type="ChEBI" id="CHEBI:15378"/>
        <dbReference type="ChEBI" id="CHEBI:136912"/>
        <dbReference type="ChEBI" id="CHEBI:140656"/>
        <dbReference type="ChEBI" id="CHEBI:140657"/>
        <dbReference type="ChEBI" id="CHEBI:140660"/>
        <dbReference type="EC" id="2.3.1.269"/>
    </reaction>
</comment>
<dbReference type="SUPFAM" id="SSF56317">
    <property type="entry name" value="Carbon-nitrogen hydrolase"/>
    <property type="match status" value="1"/>
</dbReference>
<reference evidence="11 12" key="1">
    <citation type="submission" date="2018-08" db="EMBL/GenBank/DDBJ databases">
        <title>Sequencing the genomes of 1000 actinobacteria strains.</title>
        <authorList>
            <person name="Klenk H.-P."/>
        </authorList>
    </citation>
    <scope>NUCLEOTIDE SEQUENCE [LARGE SCALE GENOMIC DNA]</scope>
    <source>
        <strain evidence="11 12">DSM 22967</strain>
    </source>
</reference>
<dbReference type="InterPro" id="IPR003010">
    <property type="entry name" value="C-N_Hydrolase"/>
</dbReference>
<feature type="region of interest" description="Disordered" evidence="9">
    <location>
        <begin position="522"/>
        <end position="560"/>
    </location>
</feature>
<dbReference type="OrthoDB" id="9804277at2"/>
<evidence type="ECO:0000256" key="4">
    <source>
        <dbReference type="ARBA" id="ARBA00022692"/>
    </source>
</evidence>
<evidence type="ECO:0000256" key="2">
    <source>
        <dbReference type="ARBA" id="ARBA00022475"/>
    </source>
</evidence>
<keyword evidence="4 8" id="KW-0812">Transmembrane</keyword>
<dbReference type="GO" id="GO:0016410">
    <property type="term" value="F:N-acyltransferase activity"/>
    <property type="evidence" value="ECO:0007669"/>
    <property type="project" value="UniProtKB-UniRule"/>
</dbReference>
<keyword evidence="3 8" id="KW-0808">Transferase</keyword>
<dbReference type="NCBIfam" id="TIGR00546">
    <property type="entry name" value="lnt"/>
    <property type="match status" value="1"/>
</dbReference>
<feature type="transmembrane region" description="Helical" evidence="8">
    <location>
        <begin position="9"/>
        <end position="27"/>
    </location>
</feature>
<evidence type="ECO:0000313" key="12">
    <source>
        <dbReference type="Proteomes" id="UP000256253"/>
    </source>
</evidence>
<name>A0A3D9UPF9_9MICO</name>
<comment type="pathway">
    <text evidence="8">Protein modification; lipoprotein biosynthesis (N-acyl transfer).</text>
</comment>
<comment type="subcellular location">
    <subcellularLocation>
        <location evidence="1 8">Cell membrane</location>
        <topology evidence="1 8">Multi-pass membrane protein</topology>
    </subcellularLocation>
</comment>
<gene>
    <name evidence="8" type="primary">lnt</name>
    <name evidence="11" type="ORF">DFJ65_2211</name>
</gene>
<dbReference type="Gene3D" id="3.60.110.10">
    <property type="entry name" value="Carbon-nitrogen hydrolase"/>
    <property type="match status" value="1"/>
</dbReference>
<evidence type="ECO:0000256" key="7">
    <source>
        <dbReference type="ARBA" id="ARBA00023315"/>
    </source>
</evidence>
<evidence type="ECO:0000256" key="1">
    <source>
        <dbReference type="ARBA" id="ARBA00004651"/>
    </source>
</evidence>
<evidence type="ECO:0000256" key="8">
    <source>
        <dbReference type="HAMAP-Rule" id="MF_01148"/>
    </source>
</evidence>
<proteinExistence type="inferred from homology"/>
<dbReference type="CDD" id="cd07571">
    <property type="entry name" value="ALP_N-acyl_transferase"/>
    <property type="match status" value="1"/>
</dbReference>
<comment type="caution">
    <text evidence="11">The sequence shown here is derived from an EMBL/GenBank/DDBJ whole genome shotgun (WGS) entry which is preliminary data.</text>
</comment>
<feature type="domain" description="CN hydrolase" evidence="10">
    <location>
        <begin position="236"/>
        <end position="488"/>
    </location>
</feature>
<sequence length="560" mass="59642">MSSAKLARLGLPARCLLAVLGGLALWLAFPGVAWWPMAPVGVALITLSTVGTRARNGFLLGLLGGLACFLPTLHWSGIYVGDLPWIALSITESLYLAFMGLAIAVVQRTGKVRPGAVAALWVLQETLRSNVPFGGFPWARLAWTTADSPLMRFASIAGAPGLTFLVALLGALIALGVLRLVGRTAGRIDGHTDGDTERHIDVRRVLIPFAATAIIAATAFVVPVPTSGRPMQVIGIQGNVPTAGLDFNAQRRAVLDNHVTATAQAAVMVRSGQIAHPDLVVWPENSSDIDPTRNADAATEIAQTVANINAPLIVGAVLEEPAPKVSNTSMLYLPGKGLVDRYVKQHPVPFAEYMPYRNFFRKFSDKVDLLTTEFTHGQKVGVFDIPTSRGNVKVGPVICFEIAYDSITRAPVDRGAQLLIVQTNNATFGYTAESEQQLAISQVRAVEHGRSVVHVSTVGVSGLITPDGMVHDRSSLFTRKVLAGTLPLRSSTTLADRWGPLPEYLVDAAAVVAVALAARGNRKRRRDVTDSADPADDSSTTDDAGESTDETTETEEGARV</sequence>
<evidence type="ECO:0000256" key="5">
    <source>
        <dbReference type="ARBA" id="ARBA00022989"/>
    </source>
</evidence>
<dbReference type="UniPathway" id="UPA00666"/>
<dbReference type="Pfam" id="PF00795">
    <property type="entry name" value="CN_hydrolase"/>
    <property type="match status" value="1"/>
</dbReference>
<keyword evidence="12" id="KW-1185">Reference proteome</keyword>
<feature type="transmembrane region" description="Helical" evidence="8">
    <location>
        <begin position="85"/>
        <end position="106"/>
    </location>
</feature>
<protein>
    <recommendedName>
        <fullName evidence="8">Apolipoprotein N-acyltransferase</fullName>
        <shortName evidence="8">ALP N-acyltransferase</shortName>
        <ecNumber evidence="8">2.3.1.269</ecNumber>
    </recommendedName>
</protein>
<keyword evidence="6 8" id="KW-0472">Membrane</keyword>
<dbReference type="InterPro" id="IPR004563">
    <property type="entry name" value="Apolipo_AcylTrfase"/>
</dbReference>
<dbReference type="EC" id="2.3.1.269" evidence="8"/>
<keyword evidence="7 8" id="KW-0012">Acyltransferase</keyword>
<keyword evidence="5 8" id="KW-1133">Transmembrane helix</keyword>
<dbReference type="AlphaFoldDB" id="A0A3D9UPF9"/>
<comment type="function">
    <text evidence="8">Catalyzes the phospholipid dependent N-acylation of the N-terminal cysteine of apolipoprotein, the last step in lipoprotein maturation.</text>
</comment>
<dbReference type="HAMAP" id="MF_01148">
    <property type="entry name" value="Lnt"/>
    <property type="match status" value="1"/>
</dbReference>
<dbReference type="RefSeq" id="WP_115923053.1">
    <property type="nucleotide sequence ID" value="NZ_QTUA01000001.1"/>
</dbReference>
<evidence type="ECO:0000313" key="11">
    <source>
        <dbReference type="EMBL" id="REF31166.1"/>
    </source>
</evidence>
<comment type="caution">
    <text evidence="8">Lacks conserved residue(s) required for the propagation of feature annotation.</text>
</comment>
<evidence type="ECO:0000256" key="6">
    <source>
        <dbReference type="ARBA" id="ARBA00023136"/>
    </source>
</evidence>
<dbReference type="InterPro" id="IPR036526">
    <property type="entry name" value="C-N_Hydrolase_sf"/>
</dbReference>
<dbReference type="InterPro" id="IPR045378">
    <property type="entry name" value="LNT_N"/>
</dbReference>
<dbReference type="Pfam" id="PF20154">
    <property type="entry name" value="LNT_N"/>
    <property type="match status" value="1"/>
</dbReference>
<evidence type="ECO:0000256" key="9">
    <source>
        <dbReference type="SAM" id="MobiDB-lite"/>
    </source>
</evidence>
<keyword evidence="11" id="KW-0449">Lipoprotein</keyword>